<keyword evidence="6 8" id="KW-1133">Transmembrane helix</keyword>
<organism evidence="9 10">
    <name type="scientific">Gluconobacter thailandicus</name>
    <dbReference type="NCBI Taxonomy" id="257438"/>
    <lineage>
        <taxon>Bacteria</taxon>
        <taxon>Pseudomonadati</taxon>
        <taxon>Pseudomonadota</taxon>
        <taxon>Alphaproteobacteria</taxon>
        <taxon>Acetobacterales</taxon>
        <taxon>Acetobacteraceae</taxon>
        <taxon>Gluconobacter</taxon>
    </lineage>
</organism>
<dbReference type="InterPro" id="IPR000522">
    <property type="entry name" value="ABC_transptr_permease_BtuC"/>
</dbReference>
<proteinExistence type="inferred from homology"/>
<dbReference type="Proteomes" id="UP000323560">
    <property type="component" value="Chromosome"/>
</dbReference>
<dbReference type="Pfam" id="PF01032">
    <property type="entry name" value="FecCD"/>
    <property type="match status" value="1"/>
</dbReference>
<evidence type="ECO:0000256" key="6">
    <source>
        <dbReference type="ARBA" id="ARBA00022989"/>
    </source>
</evidence>
<evidence type="ECO:0000256" key="1">
    <source>
        <dbReference type="ARBA" id="ARBA00004651"/>
    </source>
</evidence>
<keyword evidence="3" id="KW-0813">Transport</keyword>
<dbReference type="PANTHER" id="PTHR30472:SF70">
    <property type="entry name" value="MOLYBDATE IMPORT SYSTEM PERMEASE PROTEIN MOLB"/>
    <property type="match status" value="1"/>
</dbReference>
<dbReference type="PANTHER" id="PTHR30472">
    <property type="entry name" value="FERRIC ENTEROBACTIN TRANSPORT SYSTEM PERMEASE PROTEIN"/>
    <property type="match status" value="1"/>
</dbReference>
<dbReference type="AlphaFoldDB" id="A0AAP9EVK0"/>
<evidence type="ECO:0000256" key="2">
    <source>
        <dbReference type="ARBA" id="ARBA00007935"/>
    </source>
</evidence>
<sequence>MLFSLGTGRYSIPFSTLYSLLRCGAVTDPAAWLVISDVRLPRALMALLAGASLSVCGSVLQGVFRNPLIGPQTIGIASGASVGGAIAIVLAGVSATVMPAAFFGAALALLVVLFLQKADAPQPALTLVLGGIVVSAFCSGLVSAMTFIANPETRLPSLVFWLLGSFATASWGKLAVLTPCVVFCLSILFFMRWRINLLSLGDDEARILGAHPTADRLVVLTMICIVVSAQVAVSGVIGWVGLIIPNLARLIVGADQRRLIPLCALFGATFLTAADTAARTVSPAEIPIGIVTALIGTPVFAVILRRQMSKAYL</sequence>
<evidence type="ECO:0000313" key="10">
    <source>
        <dbReference type="Proteomes" id="UP000323560"/>
    </source>
</evidence>
<dbReference type="KEGG" id="gti:FXF46_00490"/>
<comment type="subcellular location">
    <subcellularLocation>
        <location evidence="1">Cell membrane</location>
        <topology evidence="1">Multi-pass membrane protein</topology>
    </subcellularLocation>
</comment>
<feature type="transmembrane region" description="Helical" evidence="8">
    <location>
        <begin position="43"/>
        <end position="64"/>
    </location>
</feature>
<feature type="transmembrane region" description="Helical" evidence="8">
    <location>
        <begin position="160"/>
        <end position="191"/>
    </location>
</feature>
<reference evidence="9 10" key="1">
    <citation type="submission" date="2019-08" db="EMBL/GenBank/DDBJ databases">
        <title>Gluconobacter frateurii HD924 genome.</title>
        <authorList>
            <person name="Liu Y."/>
            <person name="Zhang P."/>
        </authorList>
    </citation>
    <scope>NUCLEOTIDE SEQUENCE [LARGE SCALE GENOMIC DNA]</scope>
    <source>
        <strain evidence="9 10">HD924</strain>
    </source>
</reference>
<feature type="transmembrane region" description="Helical" evidence="8">
    <location>
        <begin position="217"/>
        <end position="247"/>
    </location>
</feature>
<evidence type="ECO:0000256" key="4">
    <source>
        <dbReference type="ARBA" id="ARBA00022475"/>
    </source>
</evidence>
<feature type="transmembrane region" description="Helical" evidence="8">
    <location>
        <begin position="284"/>
        <end position="304"/>
    </location>
</feature>
<evidence type="ECO:0000256" key="5">
    <source>
        <dbReference type="ARBA" id="ARBA00022692"/>
    </source>
</evidence>
<dbReference type="GO" id="GO:0005886">
    <property type="term" value="C:plasma membrane"/>
    <property type="evidence" value="ECO:0007669"/>
    <property type="project" value="UniProtKB-SubCell"/>
</dbReference>
<evidence type="ECO:0000256" key="7">
    <source>
        <dbReference type="ARBA" id="ARBA00023136"/>
    </source>
</evidence>
<dbReference type="GO" id="GO:0033214">
    <property type="term" value="P:siderophore-iron import into cell"/>
    <property type="evidence" value="ECO:0007669"/>
    <property type="project" value="TreeGrafter"/>
</dbReference>
<evidence type="ECO:0000256" key="3">
    <source>
        <dbReference type="ARBA" id="ARBA00022448"/>
    </source>
</evidence>
<dbReference type="CDD" id="cd06550">
    <property type="entry name" value="TM_ABC_iron-siderophores_like"/>
    <property type="match status" value="1"/>
</dbReference>
<dbReference type="SUPFAM" id="SSF81345">
    <property type="entry name" value="ABC transporter involved in vitamin B12 uptake, BtuC"/>
    <property type="match status" value="1"/>
</dbReference>
<keyword evidence="7 8" id="KW-0472">Membrane</keyword>
<dbReference type="EMBL" id="CP043043">
    <property type="protein sequence ID" value="QEH97522.1"/>
    <property type="molecule type" value="Genomic_DNA"/>
</dbReference>
<name>A0AAP9EVK0_GLUTH</name>
<dbReference type="InterPro" id="IPR037294">
    <property type="entry name" value="ABC_BtuC-like"/>
</dbReference>
<dbReference type="Gene3D" id="1.10.3470.10">
    <property type="entry name" value="ABC transporter involved in vitamin B12 uptake, BtuC"/>
    <property type="match status" value="1"/>
</dbReference>
<comment type="similarity">
    <text evidence="2">Belongs to the binding-protein-dependent transport system permease family. FecCD subfamily.</text>
</comment>
<dbReference type="FunFam" id="1.10.3470.10:FF:000001">
    <property type="entry name" value="Vitamin B12 ABC transporter permease BtuC"/>
    <property type="match status" value="1"/>
</dbReference>
<evidence type="ECO:0000256" key="8">
    <source>
        <dbReference type="SAM" id="Phobius"/>
    </source>
</evidence>
<feature type="transmembrane region" description="Helical" evidence="8">
    <location>
        <begin position="127"/>
        <end position="148"/>
    </location>
</feature>
<protein>
    <submittedName>
        <fullName evidence="9">Iron ABC transporter permease</fullName>
    </submittedName>
</protein>
<keyword evidence="4" id="KW-1003">Cell membrane</keyword>
<keyword evidence="5 8" id="KW-0812">Transmembrane</keyword>
<evidence type="ECO:0000313" key="9">
    <source>
        <dbReference type="EMBL" id="QEH97522.1"/>
    </source>
</evidence>
<feature type="transmembrane region" description="Helical" evidence="8">
    <location>
        <begin position="85"/>
        <end position="115"/>
    </location>
</feature>
<gene>
    <name evidence="9" type="ORF">FXF46_00490</name>
</gene>
<dbReference type="GO" id="GO:0022857">
    <property type="term" value="F:transmembrane transporter activity"/>
    <property type="evidence" value="ECO:0007669"/>
    <property type="project" value="InterPro"/>
</dbReference>
<accession>A0AAP9EVK0</accession>